<dbReference type="AlphaFoldDB" id="A0A6J7HVQ2"/>
<dbReference type="EMBL" id="CAFBLX010000374">
    <property type="protein sequence ID" value="CAB4922233.1"/>
    <property type="molecule type" value="Genomic_DNA"/>
</dbReference>
<proteinExistence type="predicted"/>
<reference evidence="1" key="1">
    <citation type="submission" date="2020-05" db="EMBL/GenBank/DDBJ databases">
        <authorList>
            <person name="Chiriac C."/>
            <person name="Salcher M."/>
            <person name="Ghai R."/>
            <person name="Kavagutti S V."/>
        </authorList>
    </citation>
    <scope>NUCLEOTIDE SEQUENCE</scope>
</reference>
<sequence length="49" mass="5500">MSRTTDKATKDLREVLDTTAGWPQPFATIGVRLNDTIFGAGPRLEPRLW</sequence>
<evidence type="ECO:0000313" key="1">
    <source>
        <dbReference type="EMBL" id="CAB4922233.1"/>
    </source>
</evidence>
<protein>
    <submittedName>
        <fullName evidence="1">Unannotated protein</fullName>
    </submittedName>
</protein>
<name>A0A6J7HVQ2_9ZZZZ</name>
<accession>A0A6J7HVQ2</accession>
<organism evidence="1">
    <name type="scientific">freshwater metagenome</name>
    <dbReference type="NCBI Taxonomy" id="449393"/>
    <lineage>
        <taxon>unclassified sequences</taxon>
        <taxon>metagenomes</taxon>
        <taxon>ecological metagenomes</taxon>
    </lineage>
</organism>
<gene>
    <name evidence="1" type="ORF">UFOPK3472_03632</name>
</gene>